<organism evidence="2 3">
    <name type="scientific">Tessaracoccus bendigoensis DSM 12906</name>
    <dbReference type="NCBI Taxonomy" id="1123357"/>
    <lineage>
        <taxon>Bacteria</taxon>
        <taxon>Bacillati</taxon>
        <taxon>Actinomycetota</taxon>
        <taxon>Actinomycetes</taxon>
        <taxon>Propionibacteriales</taxon>
        <taxon>Propionibacteriaceae</taxon>
        <taxon>Tessaracoccus</taxon>
    </lineage>
</organism>
<dbReference type="Proteomes" id="UP000184512">
    <property type="component" value="Unassembled WGS sequence"/>
</dbReference>
<keyword evidence="1" id="KW-0732">Signal</keyword>
<reference evidence="2 3" key="1">
    <citation type="submission" date="2016-11" db="EMBL/GenBank/DDBJ databases">
        <authorList>
            <person name="Jaros S."/>
            <person name="Januszkiewicz K."/>
            <person name="Wedrychowicz H."/>
        </authorList>
    </citation>
    <scope>NUCLEOTIDE SEQUENCE [LARGE SCALE GENOMIC DNA]</scope>
    <source>
        <strain evidence="2 3">DSM 12906</strain>
    </source>
</reference>
<proteinExistence type="predicted"/>
<evidence type="ECO:0000256" key="1">
    <source>
        <dbReference type="SAM" id="SignalP"/>
    </source>
</evidence>
<evidence type="ECO:0000313" key="2">
    <source>
        <dbReference type="EMBL" id="SHJ33869.1"/>
    </source>
</evidence>
<evidence type="ECO:0000313" key="3">
    <source>
        <dbReference type="Proteomes" id="UP000184512"/>
    </source>
</evidence>
<accession>A0A1M6IHF4</accession>
<dbReference type="EMBL" id="FQZG01000041">
    <property type="protein sequence ID" value="SHJ33869.1"/>
    <property type="molecule type" value="Genomic_DNA"/>
</dbReference>
<sequence>MKLVRVLGVSIALLAAWLTPTSVAQAAPDVYATPGVHLVSGRYWKTQCANYSPTVIRCTTEIYATKVFQSGGRWYKQNDFVFNNLSYLPSPRSQWASNPIGRTGSWTAADGRKWRTECDTALTGYNACRNFIVATVASEKGGVVTQTTGEVFNSMVRFSSSTIPPVTRIPAAAPARNDVPAPGPRIALTVAKPSTPAPSNPGGVAGSGKNCPAGYPVKGNISASGERIYHVPGGAFYDRTVPERCFASASDASKAGFRASLR</sequence>
<dbReference type="RefSeq" id="WP_073188338.1">
    <property type="nucleotide sequence ID" value="NZ_FQZG01000041.1"/>
</dbReference>
<dbReference type="STRING" id="1123357.SAMN02745244_02279"/>
<keyword evidence="3" id="KW-1185">Reference proteome</keyword>
<feature type="signal peptide" evidence="1">
    <location>
        <begin position="1"/>
        <end position="26"/>
    </location>
</feature>
<feature type="chain" id="PRO_5012951836" evidence="1">
    <location>
        <begin position="27"/>
        <end position="262"/>
    </location>
</feature>
<gene>
    <name evidence="2" type="ORF">SAMN02745244_02279</name>
</gene>
<name>A0A1M6IHF4_9ACTN</name>
<dbReference type="AlphaFoldDB" id="A0A1M6IHF4"/>
<dbReference type="OrthoDB" id="5196645at2"/>
<protein>
    <submittedName>
        <fullName evidence="2">Uncharacterized protein</fullName>
    </submittedName>
</protein>